<dbReference type="SUPFAM" id="SSF52980">
    <property type="entry name" value="Restriction endonuclease-like"/>
    <property type="match status" value="1"/>
</dbReference>
<dbReference type="Gene3D" id="3.90.1570.10">
    <property type="entry name" value="tt1808, chain A"/>
    <property type="match status" value="1"/>
</dbReference>
<dbReference type="GO" id="GO:0004519">
    <property type="term" value="F:endonuclease activity"/>
    <property type="evidence" value="ECO:0007669"/>
    <property type="project" value="UniProtKB-KW"/>
</dbReference>
<dbReference type="EMBL" id="CP053661">
    <property type="protein sequence ID" value="QKD83848.1"/>
    <property type="molecule type" value="Genomic_DNA"/>
</dbReference>
<dbReference type="RefSeq" id="WP_172357895.1">
    <property type="nucleotide sequence ID" value="NZ_CP053661.1"/>
</dbReference>
<dbReference type="PANTHER" id="PTHR47152:SF1">
    <property type="entry name" value="SLL1186 PROTEIN"/>
    <property type="match status" value="1"/>
</dbReference>
<sequence length="224" mass="25786">MQTVSSAETAIARPPVLGEKRVTLRGLTWDGYLQILDALPQSRAARLTYDQGTLEITMPLEDHEFSLRLIELFIRILVVELGMKIKTMGSTTMNREDLNRGSEPDCAYYIQHQPQVAGRKVNFATDPPPDLVVEVDITHTDIDKNRFYASLGVPEFWRYNGREWRIYHLQAGEYVEQSHSPTFGWVEKDDLYRFLEQAQQDEVEAELTLRAWAREKVAALRSEA</sequence>
<dbReference type="Proteomes" id="UP000505210">
    <property type="component" value="Chromosome"/>
</dbReference>
<reference evidence="2 3" key="1">
    <citation type="submission" date="2020-05" db="EMBL/GenBank/DDBJ databases">
        <title>Complete genome sequence of of a novel Thermoleptolyngbya strain isolated from hot springs of Ganzi, Sichuan China.</title>
        <authorList>
            <person name="Tang J."/>
            <person name="Daroch M."/>
            <person name="Li L."/>
            <person name="Waleron K."/>
            <person name="Waleron M."/>
            <person name="Waleron M."/>
        </authorList>
    </citation>
    <scope>NUCLEOTIDE SEQUENCE [LARGE SCALE GENOMIC DNA]</scope>
    <source>
        <strain evidence="2 3">PKUAC-SCTA183</strain>
    </source>
</reference>
<dbReference type="InterPro" id="IPR008538">
    <property type="entry name" value="Uma2"/>
</dbReference>
<dbReference type="PANTHER" id="PTHR47152">
    <property type="entry name" value="SLR2084 PROTEIN-RELATED"/>
    <property type="match status" value="1"/>
</dbReference>
<keyword evidence="2" id="KW-0540">Nuclease</keyword>
<name>A0A6M8BB34_9CYAN</name>
<dbReference type="InterPro" id="IPR011335">
    <property type="entry name" value="Restrct_endonuc-II-like"/>
</dbReference>
<dbReference type="InterPro" id="IPR012296">
    <property type="entry name" value="Nuclease_put_TT1808"/>
</dbReference>
<keyword evidence="2" id="KW-0378">Hydrolase</keyword>
<dbReference type="Pfam" id="PF05685">
    <property type="entry name" value="Uma2"/>
    <property type="match status" value="1"/>
</dbReference>
<dbReference type="CDD" id="cd06260">
    <property type="entry name" value="DUF820-like"/>
    <property type="match status" value="1"/>
</dbReference>
<organism evidence="2 3">
    <name type="scientific">Thermoleptolyngbya sichuanensis A183</name>
    <dbReference type="NCBI Taxonomy" id="2737172"/>
    <lineage>
        <taxon>Bacteria</taxon>
        <taxon>Bacillati</taxon>
        <taxon>Cyanobacteriota</taxon>
        <taxon>Cyanophyceae</taxon>
        <taxon>Oculatellales</taxon>
        <taxon>Oculatellaceae</taxon>
        <taxon>Thermoleptolyngbya</taxon>
        <taxon>Thermoleptolyngbya sichuanensis</taxon>
    </lineage>
</organism>
<gene>
    <name evidence="2" type="ORF">HPC62_18090</name>
</gene>
<proteinExistence type="predicted"/>
<keyword evidence="3" id="KW-1185">Reference proteome</keyword>
<accession>A0A6M8BB34</accession>
<dbReference type="AlphaFoldDB" id="A0A6M8BB34"/>
<dbReference type="KEGG" id="theu:HPC62_18090"/>
<feature type="domain" description="Putative restriction endonuclease" evidence="1">
    <location>
        <begin position="37"/>
        <end position="181"/>
    </location>
</feature>
<keyword evidence="2" id="KW-0255">Endonuclease</keyword>
<protein>
    <submittedName>
        <fullName evidence="2">Uma2 family endonuclease</fullName>
    </submittedName>
</protein>
<evidence type="ECO:0000313" key="3">
    <source>
        <dbReference type="Proteomes" id="UP000505210"/>
    </source>
</evidence>
<evidence type="ECO:0000259" key="1">
    <source>
        <dbReference type="Pfam" id="PF05685"/>
    </source>
</evidence>
<evidence type="ECO:0000313" key="2">
    <source>
        <dbReference type="EMBL" id="QKD83848.1"/>
    </source>
</evidence>